<keyword evidence="2" id="KW-1185">Reference proteome</keyword>
<protein>
    <submittedName>
        <fullName evidence="1">Uncharacterized protein</fullName>
    </submittedName>
</protein>
<accession>A0A4V1IRS5</accession>
<sequence>MSKESQVAALMRFMTYLVTRSAEGTPAAYSALHVIGALEGGIILLNLLAFFGGSDCVCSAVKIAVQRIVAEWLLLGSATPVLRPKPLVPEIKLPLIKTGDPQKSVALPNSSGCTLSVGPFCHDTWTVASTDSCCSAEQNEKVCEAGLYGKEMNIGLVCHIVEKESEWNSGSKGKDRVDDYMGLSVGPAKARRVRGVNLLRRSVKPASPLHEHSAPLLAAVLVGFDFALSAAYLQADEQDSDSLQLPAPSPEWIFGLCTPQPSLPAAVA</sequence>
<organism evidence="1 2">
    <name type="scientific">Blyttiomyces helicus</name>
    <dbReference type="NCBI Taxonomy" id="388810"/>
    <lineage>
        <taxon>Eukaryota</taxon>
        <taxon>Fungi</taxon>
        <taxon>Fungi incertae sedis</taxon>
        <taxon>Chytridiomycota</taxon>
        <taxon>Chytridiomycota incertae sedis</taxon>
        <taxon>Chytridiomycetes</taxon>
        <taxon>Chytridiomycetes incertae sedis</taxon>
        <taxon>Blyttiomyces</taxon>
    </lineage>
</organism>
<dbReference type="Proteomes" id="UP000269721">
    <property type="component" value="Unassembled WGS sequence"/>
</dbReference>
<evidence type="ECO:0000313" key="1">
    <source>
        <dbReference type="EMBL" id="RKO91077.1"/>
    </source>
</evidence>
<evidence type="ECO:0000313" key="2">
    <source>
        <dbReference type="Proteomes" id="UP000269721"/>
    </source>
</evidence>
<dbReference type="EMBL" id="KZ995241">
    <property type="protein sequence ID" value="RKO91077.1"/>
    <property type="molecule type" value="Genomic_DNA"/>
</dbReference>
<proteinExistence type="predicted"/>
<dbReference type="AlphaFoldDB" id="A0A4V1IRS5"/>
<reference evidence="2" key="1">
    <citation type="journal article" date="2018" name="Nat. Microbiol.">
        <title>Leveraging single-cell genomics to expand the fungal tree of life.</title>
        <authorList>
            <person name="Ahrendt S.R."/>
            <person name="Quandt C.A."/>
            <person name="Ciobanu D."/>
            <person name="Clum A."/>
            <person name="Salamov A."/>
            <person name="Andreopoulos B."/>
            <person name="Cheng J.F."/>
            <person name="Woyke T."/>
            <person name="Pelin A."/>
            <person name="Henrissat B."/>
            <person name="Reynolds N.K."/>
            <person name="Benny G.L."/>
            <person name="Smith M.E."/>
            <person name="James T.Y."/>
            <person name="Grigoriev I.V."/>
        </authorList>
    </citation>
    <scope>NUCLEOTIDE SEQUENCE [LARGE SCALE GENOMIC DNA]</scope>
</reference>
<name>A0A4V1IRS5_9FUNG</name>
<gene>
    <name evidence="1" type="ORF">BDK51DRAFT_46337</name>
</gene>